<sequence>MPVQRRHFIQTLGSTICGTAALGAFAPLEAGAQQALEQVKIMYGFPAGSAGDSVARRVAEKLGGTAYSRNAGYVENRPGAGGRIAVETLKHSAADGSVLALAPVSAFSVYPHIYPRLGYKAEDAAPVSMGAVMLHGLAVGPAVPAEVRTLKDFLAWARANPEKASYGTPGSGSMPHLLGALLGLRAGVPLNHVPYRGTVPSITDLVGGQVAAAVNPSGDYLQYLKAGRVRVLALSGRKRSPYLPDVPTFAELGYPDVTSEEWFGFYAPARVPSAVLAHANAAITAALKDRSVIDSLALVGLVARGSTPQEMAADQKAEFERWGPLVRQIGFTAES</sequence>
<dbReference type="PANTHER" id="PTHR42928:SF5">
    <property type="entry name" value="BLR1237 PROTEIN"/>
    <property type="match status" value="1"/>
</dbReference>
<accession>A0ABW5UKA5</accession>
<evidence type="ECO:0000313" key="2">
    <source>
        <dbReference type="EMBL" id="MFD2753561.1"/>
    </source>
</evidence>
<evidence type="ECO:0000256" key="1">
    <source>
        <dbReference type="ARBA" id="ARBA00006987"/>
    </source>
</evidence>
<dbReference type="Proteomes" id="UP001597463">
    <property type="component" value="Unassembled WGS sequence"/>
</dbReference>
<dbReference type="InterPro" id="IPR005064">
    <property type="entry name" value="BUG"/>
</dbReference>
<dbReference type="RefSeq" id="WP_066474611.1">
    <property type="nucleotide sequence ID" value="NZ_BCNT01000004.1"/>
</dbReference>
<organism evidence="2 3">
    <name type="scientific">Comamonas terrae</name>
    <dbReference type="NCBI Taxonomy" id="673548"/>
    <lineage>
        <taxon>Bacteria</taxon>
        <taxon>Pseudomonadati</taxon>
        <taxon>Pseudomonadota</taxon>
        <taxon>Betaproteobacteria</taxon>
        <taxon>Burkholderiales</taxon>
        <taxon>Comamonadaceae</taxon>
        <taxon>Comamonas</taxon>
    </lineage>
</organism>
<dbReference type="PROSITE" id="PS51318">
    <property type="entry name" value="TAT"/>
    <property type="match status" value="1"/>
</dbReference>
<dbReference type="Gene3D" id="3.40.190.10">
    <property type="entry name" value="Periplasmic binding protein-like II"/>
    <property type="match status" value="1"/>
</dbReference>
<dbReference type="SUPFAM" id="SSF53850">
    <property type="entry name" value="Periplasmic binding protein-like II"/>
    <property type="match status" value="1"/>
</dbReference>
<dbReference type="PANTHER" id="PTHR42928">
    <property type="entry name" value="TRICARBOXYLATE-BINDING PROTEIN"/>
    <property type="match status" value="1"/>
</dbReference>
<comment type="similarity">
    <text evidence="1">Belongs to the UPF0065 (bug) family.</text>
</comment>
<dbReference type="Pfam" id="PF03401">
    <property type="entry name" value="TctC"/>
    <property type="match status" value="1"/>
</dbReference>
<dbReference type="InterPro" id="IPR006311">
    <property type="entry name" value="TAT_signal"/>
</dbReference>
<proteinExistence type="inferred from homology"/>
<evidence type="ECO:0000313" key="3">
    <source>
        <dbReference type="Proteomes" id="UP001597463"/>
    </source>
</evidence>
<comment type="caution">
    <text evidence="2">The sequence shown here is derived from an EMBL/GenBank/DDBJ whole genome shotgun (WGS) entry which is preliminary data.</text>
</comment>
<dbReference type="Gene3D" id="3.40.190.150">
    <property type="entry name" value="Bordetella uptake gene, domain 1"/>
    <property type="match status" value="1"/>
</dbReference>
<reference evidence="3" key="1">
    <citation type="journal article" date="2019" name="Int. J. Syst. Evol. Microbiol.">
        <title>The Global Catalogue of Microorganisms (GCM) 10K type strain sequencing project: providing services to taxonomists for standard genome sequencing and annotation.</title>
        <authorList>
            <consortium name="The Broad Institute Genomics Platform"/>
            <consortium name="The Broad Institute Genome Sequencing Center for Infectious Disease"/>
            <person name="Wu L."/>
            <person name="Ma J."/>
        </authorList>
    </citation>
    <scope>NUCLEOTIDE SEQUENCE [LARGE SCALE GENOMIC DNA]</scope>
    <source>
        <strain evidence="3">TISTR 1906</strain>
    </source>
</reference>
<name>A0ABW5UKA5_9BURK</name>
<keyword evidence="3" id="KW-1185">Reference proteome</keyword>
<dbReference type="EMBL" id="JBHUMV010000002">
    <property type="protein sequence ID" value="MFD2753561.1"/>
    <property type="molecule type" value="Genomic_DNA"/>
</dbReference>
<gene>
    <name evidence="2" type="ORF">ACFSW6_05650</name>
</gene>
<protein>
    <submittedName>
        <fullName evidence="2">Tripartite tricarboxylate transporter substrate-binding protein</fullName>
    </submittedName>
</protein>
<dbReference type="InterPro" id="IPR042100">
    <property type="entry name" value="Bug_dom1"/>
</dbReference>
<dbReference type="PIRSF" id="PIRSF017082">
    <property type="entry name" value="YflP"/>
    <property type="match status" value="1"/>
</dbReference>